<feature type="disulfide bond" evidence="5">
    <location>
        <begin position="30"/>
        <end position="109"/>
    </location>
</feature>
<dbReference type="EMBL" id="UNSH01000074">
    <property type="protein sequence ID" value="SZF05159.1"/>
    <property type="molecule type" value="Genomic_DNA"/>
</dbReference>
<dbReference type="AlphaFoldDB" id="A0A383UZH9"/>
<keyword evidence="1" id="KW-0732">Signal</keyword>
<dbReference type="PDB" id="8OXH">
    <property type="method" value="X-ray"/>
    <property type="resolution" value="2.50 A"/>
    <property type="chains" value="A/B=25-115"/>
</dbReference>
<dbReference type="VEuPathDB" id="FungiDB:BLGHR1_15960"/>
<evidence type="ECO:0000313" key="4">
    <source>
        <dbReference type="Proteomes" id="UP000275772"/>
    </source>
</evidence>
<evidence type="ECO:0000313" key="2">
    <source>
        <dbReference type="EMBL" id="SZF05159.1"/>
    </source>
</evidence>
<reference evidence="2 4" key="1">
    <citation type="submission" date="2017-11" db="EMBL/GenBank/DDBJ databases">
        <authorList>
            <person name="Kracher B."/>
        </authorList>
    </citation>
    <scope>NUCLEOTIDE SEQUENCE [LARGE SCALE GENOMIC DNA]</scope>
    <source>
        <strain evidence="2 4">RACE1</strain>
    </source>
</reference>
<accession>A0A383UZH9</accession>
<dbReference type="SMR" id="A0A383UZH9"/>
<evidence type="ECO:0000256" key="1">
    <source>
        <dbReference type="SAM" id="SignalP"/>
    </source>
</evidence>
<evidence type="ECO:0007829" key="5">
    <source>
        <dbReference type="PDB" id="8OXH"/>
    </source>
</evidence>
<feature type="signal peptide" evidence="1">
    <location>
        <begin position="1"/>
        <end position="24"/>
    </location>
</feature>
<dbReference type="VEuPathDB" id="FungiDB:BLGHR1_15970"/>
<name>A0A383UZH9_BLUHO</name>
<sequence>MKFISNATTAALAGILLLAPVAYGNLYYKCDVGDSVNLEEVLNMDCDAALTENRDEHPRIPTGESHKSYFFTKRACRDRLGLACYLLQVYGYPKKYQFSQYSNMEWKVCSLQDIR</sequence>
<feature type="chain" id="PRO_5044587025" evidence="1">
    <location>
        <begin position="25"/>
        <end position="115"/>
    </location>
</feature>
<gene>
    <name evidence="2" type="ORF">BLGHR1_15960</name>
    <name evidence="3" type="ORF">BLGHR1_15970</name>
</gene>
<dbReference type="Proteomes" id="UP000275772">
    <property type="component" value="Unassembled WGS sequence"/>
</dbReference>
<organism evidence="2 4">
    <name type="scientific">Blumeria hordei</name>
    <name type="common">Barley powdery mildew</name>
    <name type="synonym">Blumeria graminis f. sp. hordei</name>
    <dbReference type="NCBI Taxonomy" id="2867405"/>
    <lineage>
        <taxon>Eukaryota</taxon>
        <taxon>Fungi</taxon>
        <taxon>Dikarya</taxon>
        <taxon>Ascomycota</taxon>
        <taxon>Pezizomycotina</taxon>
        <taxon>Leotiomycetes</taxon>
        <taxon>Erysiphales</taxon>
        <taxon>Erysiphaceae</taxon>
        <taxon>Blumeria</taxon>
    </lineage>
</organism>
<proteinExistence type="evidence at protein level"/>
<keyword evidence="5" id="KW-0002">3D-structure</keyword>
<protein>
    <submittedName>
        <fullName evidence="2">Uncharacterized protein</fullName>
    </submittedName>
</protein>
<evidence type="ECO:0000313" key="3">
    <source>
        <dbReference type="EMBL" id="SZF05170.1"/>
    </source>
</evidence>
<reference evidence="5" key="2">
    <citation type="journal article" date="2023" name="Proc. Natl. Acad. Sci. U.S.A.">
        <title>Structural polymorphisms within a common powdery mildew effector scaffold as a driver of coevolution with cereal immune receptors.</title>
        <authorList>
            <person name="Cao Y."/>
            <person name="Kummel F."/>
            <person name="Logemann E."/>
            <person name="Gebauer J.M."/>
            <person name="Lawson A.W."/>
            <person name="Yu D."/>
            <person name="Uthoff M."/>
            <person name="Keller B."/>
            <person name="Jirschitzka J."/>
            <person name="Baumann U."/>
            <person name="Tsuda K."/>
            <person name="Chai J."/>
            <person name="Schulze-Lefert P."/>
        </authorList>
    </citation>
    <scope>X-RAY CRYSTALLOGRAPHY (2.50 ANGSTROMS) OF 25-115</scope>
    <scope>DISULFIDE BONDS</scope>
</reference>
<dbReference type="EMBL" id="UNSH01000074">
    <property type="protein sequence ID" value="SZF05170.1"/>
    <property type="molecule type" value="Genomic_DNA"/>
</dbReference>